<evidence type="ECO:0000256" key="1">
    <source>
        <dbReference type="ARBA" id="ARBA00022679"/>
    </source>
</evidence>
<keyword evidence="4" id="KW-0255">Endonuclease</keyword>
<evidence type="ECO:0000256" key="5">
    <source>
        <dbReference type="ARBA" id="ARBA00022801"/>
    </source>
</evidence>
<evidence type="ECO:0000256" key="6">
    <source>
        <dbReference type="ARBA" id="ARBA00022918"/>
    </source>
</evidence>
<protein>
    <recommendedName>
        <fullName evidence="7">Reverse transcriptase RNase H-like domain-containing protein</fullName>
    </recommendedName>
</protein>
<dbReference type="PANTHER" id="PTHR48475">
    <property type="entry name" value="RIBONUCLEASE H"/>
    <property type="match status" value="1"/>
</dbReference>
<dbReference type="AlphaFoldDB" id="A0A438K0W1"/>
<evidence type="ECO:0000313" key="8">
    <source>
        <dbReference type="EMBL" id="RVX14856.1"/>
    </source>
</evidence>
<name>A0A438K0W1_VITVI</name>
<reference evidence="8 9" key="1">
    <citation type="journal article" date="2018" name="PLoS Genet.">
        <title>Population sequencing reveals clonal diversity and ancestral inbreeding in the grapevine cultivar Chardonnay.</title>
        <authorList>
            <person name="Roach M.J."/>
            <person name="Johnson D.L."/>
            <person name="Bohlmann J."/>
            <person name="van Vuuren H.J."/>
            <person name="Jones S.J."/>
            <person name="Pretorius I.S."/>
            <person name="Schmidt S.A."/>
            <person name="Borneman A.R."/>
        </authorList>
    </citation>
    <scope>NUCLEOTIDE SEQUENCE [LARGE SCALE GENOMIC DNA]</scope>
    <source>
        <strain evidence="9">cv. Chardonnay</strain>
        <tissue evidence="8">Leaf</tissue>
    </source>
</reference>
<dbReference type="GO" id="GO:0003964">
    <property type="term" value="F:RNA-directed DNA polymerase activity"/>
    <property type="evidence" value="ECO:0007669"/>
    <property type="project" value="UniProtKB-KW"/>
</dbReference>
<dbReference type="SUPFAM" id="SSF56672">
    <property type="entry name" value="DNA/RNA polymerases"/>
    <property type="match status" value="1"/>
</dbReference>
<accession>A0A438K0W1</accession>
<dbReference type="GO" id="GO:0003676">
    <property type="term" value="F:nucleic acid binding"/>
    <property type="evidence" value="ECO:0007669"/>
    <property type="project" value="InterPro"/>
</dbReference>
<organism evidence="8 9">
    <name type="scientific">Vitis vinifera</name>
    <name type="common">Grape</name>
    <dbReference type="NCBI Taxonomy" id="29760"/>
    <lineage>
        <taxon>Eukaryota</taxon>
        <taxon>Viridiplantae</taxon>
        <taxon>Streptophyta</taxon>
        <taxon>Embryophyta</taxon>
        <taxon>Tracheophyta</taxon>
        <taxon>Spermatophyta</taxon>
        <taxon>Magnoliopsida</taxon>
        <taxon>eudicotyledons</taxon>
        <taxon>Gunneridae</taxon>
        <taxon>Pentapetalae</taxon>
        <taxon>rosids</taxon>
        <taxon>Vitales</taxon>
        <taxon>Vitaceae</taxon>
        <taxon>Viteae</taxon>
        <taxon>Vitis</taxon>
    </lineage>
</organism>
<dbReference type="Gene3D" id="3.30.420.10">
    <property type="entry name" value="Ribonuclease H-like superfamily/Ribonuclease H"/>
    <property type="match status" value="1"/>
</dbReference>
<feature type="domain" description="Reverse transcriptase RNase H-like" evidence="7">
    <location>
        <begin position="553"/>
        <end position="623"/>
    </location>
</feature>
<dbReference type="GO" id="GO:0016787">
    <property type="term" value="F:hydrolase activity"/>
    <property type="evidence" value="ECO:0007669"/>
    <property type="project" value="UniProtKB-KW"/>
</dbReference>
<keyword evidence="2" id="KW-0548">Nucleotidyltransferase</keyword>
<keyword evidence="5" id="KW-0378">Hydrolase</keyword>
<dbReference type="InterPro" id="IPR041373">
    <property type="entry name" value="RT_RNaseH"/>
</dbReference>
<sequence length="900" mass="102474">MTPTYLHPVSQPVFAAHVIERPPIPYTRPQAPQTTLMCRGHHPVPSASTTSLQIRPYTVLIIRDQDMTRIIESFETCYSGFDRPGFGDIHHMDLIKDDSIHMLSWDDGLPSRLFCMTVMRMLLSLHFMAKDDDSEGREIQIVTRSGRIAQPPTSRPLASCFSDDDLPPKGPDHVRPSIITVGCSGRRVPSVLLDKGSALNVCPLATAIALGLHLRFWSSTQTVRAYDSTKREVMEPELFPSSLHQKVKFIHDGRRQQGPSEFIATIDHDMTFGLGFIPIEVDYRYMARTGIRRGGSEIRPRVEEVHSVVHTDREIELQHLFTSYIVPHDEYRMRWTDDREPDYRIVRLQLFHHLICSGCLPLRDVETIDFGIEDQPRELKIGSSLFTDERDRLIHLLRSYLDVFAWSYEDMPGLDPLYKKEIQKQLSVGFISVVEYPKWLANVVPVPKMMAKLIALQAIHVVFHGWVFQGATYQRAATTLFHDMMHRDGEVYVDDMIVKSQLLGHMVSEWGIEVDLDKIKAILDMPAPKTEKEIRDQGVSAFSSCFSAFHAGRPLLLYLSVSDMALGCMLAQIDDSGKERAIYYLSKRMLEYEVKYVMIERLCLSLVWATRRLRHYMTEVDIQYVSQKSIKGSIVTDHLASLPTYEDKPVDDDFPDEEFVAITSLSGWCLYFDGAANQSGYGIVEYEACILGLEIALELDIRQMEDSSEEIWPLDLSFVEIPYIDDQLMFVLECPECQIHGDLIHGTAIRVTRFDLAMAIFSMGIDIIGKVSPKSSSGHEFILVAIDYFTKWVEAASYARLTSARSYTLLLVYGMEAILPVETEMGSLRVALEQQILRQSGLRLGDLVLKILRGLIGDPRGKFRPSWSGPYVIRELTPEEAVWLTDLDGNQFSELPMWIS</sequence>
<keyword evidence="3" id="KW-0540">Nuclease</keyword>
<keyword evidence="6" id="KW-0695">RNA-directed DNA polymerase</keyword>
<evidence type="ECO:0000256" key="2">
    <source>
        <dbReference type="ARBA" id="ARBA00022695"/>
    </source>
</evidence>
<evidence type="ECO:0000256" key="3">
    <source>
        <dbReference type="ARBA" id="ARBA00022722"/>
    </source>
</evidence>
<comment type="caution">
    <text evidence="8">The sequence shown here is derived from an EMBL/GenBank/DDBJ whole genome shotgun (WGS) entry which is preliminary data.</text>
</comment>
<dbReference type="PANTHER" id="PTHR48475:SF1">
    <property type="entry name" value="RNASE H TYPE-1 DOMAIN-CONTAINING PROTEIN"/>
    <property type="match status" value="1"/>
</dbReference>
<evidence type="ECO:0000256" key="4">
    <source>
        <dbReference type="ARBA" id="ARBA00022759"/>
    </source>
</evidence>
<dbReference type="InterPro" id="IPR043502">
    <property type="entry name" value="DNA/RNA_pol_sf"/>
</dbReference>
<dbReference type="InterPro" id="IPR036397">
    <property type="entry name" value="RNaseH_sf"/>
</dbReference>
<dbReference type="EMBL" id="QGNW01000020">
    <property type="protein sequence ID" value="RVX14856.1"/>
    <property type="molecule type" value="Genomic_DNA"/>
</dbReference>
<evidence type="ECO:0000313" key="9">
    <source>
        <dbReference type="Proteomes" id="UP000288805"/>
    </source>
</evidence>
<dbReference type="Proteomes" id="UP000288805">
    <property type="component" value="Unassembled WGS sequence"/>
</dbReference>
<gene>
    <name evidence="8" type="ORF">CK203_012088</name>
</gene>
<proteinExistence type="predicted"/>
<dbReference type="GO" id="GO:0004519">
    <property type="term" value="F:endonuclease activity"/>
    <property type="evidence" value="ECO:0007669"/>
    <property type="project" value="UniProtKB-KW"/>
</dbReference>
<evidence type="ECO:0000259" key="7">
    <source>
        <dbReference type="Pfam" id="PF17917"/>
    </source>
</evidence>
<dbReference type="Pfam" id="PF17917">
    <property type="entry name" value="RT_RNaseH"/>
    <property type="match status" value="1"/>
</dbReference>
<keyword evidence="1" id="KW-0808">Transferase</keyword>